<accession>A0ABW7PCR7</accession>
<organism evidence="2 3">
    <name type="scientific">Streptomyces racemochromogenes</name>
    <dbReference type="NCBI Taxonomy" id="67353"/>
    <lineage>
        <taxon>Bacteria</taxon>
        <taxon>Bacillati</taxon>
        <taxon>Actinomycetota</taxon>
        <taxon>Actinomycetes</taxon>
        <taxon>Kitasatosporales</taxon>
        <taxon>Streptomycetaceae</taxon>
        <taxon>Streptomyces</taxon>
    </lineage>
</organism>
<protein>
    <submittedName>
        <fullName evidence="2">Uncharacterized protein</fullName>
    </submittedName>
</protein>
<dbReference type="EMBL" id="JBBDHD010000023">
    <property type="protein sequence ID" value="MFH7595790.1"/>
    <property type="molecule type" value="Genomic_DNA"/>
</dbReference>
<evidence type="ECO:0000313" key="2">
    <source>
        <dbReference type="EMBL" id="MFH7595790.1"/>
    </source>
</evidence>
<keyword evidence="3" id="KW-1185">Reference proteome</keyword>
<dbReference type="Proteomes" id="UP001610631">
    <property type="component" value="Unassembled WGS sequence"/>
</dbReference>
<evidence type="ECO:0000256" key="1">
    <source>
        <dbReference type="SAM" id="SignalP"/>
    </source>
</evidence>
<keyword evidence="1" id="KW-0732">Signal</keyword>
<reference evidence="2 3" key="1">
    <citation type="submission" date="2024-03" db="EMBL/GenBank/DDBJ databases">
        <title>Whole genome sequencing of Streptomyces racemochromogenes, to identify antimicrobial biosynthetic gene clusters.</title>
        <authorList>
            <person name="Suryawanshi P."/>
            <person name="Krishnaraj P.U."/>
            <person name="Arun Y.P."/>
            <person name="Suryawanshi M.P."/>
            <person name="Rakshit O."/>
        </authorList>
    </citation>
    <scope>NUCLEOTIDE SEQUENCE [LARGE SCALE GENOMIC DNA]</scope>
    <source>
        <strain evidence="2 3">AUDT626</strain>
    </source>
</reference>
<feature type="chain" id="PRO_5046481102" evidence="1">
    <location>
        <begin position="34"/>
        <end position="97"/>
    </location>
</feature>
<feature type="signal peptide" evidence="1">
    <location>
        <begin position="1"/>
        <end position="33"/>
    </location>
</feature>
<gene>
    <name evidence="2" type="ORF">WDV06_11900</name>
</gene>
<evidence type="ECO:0000313" key="3">
    <source>
        <dbReference type="Proteomes" id="UP001610631"/>
    </source>
</evidence>
<name>A0ABW7PCR7_9ACTN</name>
<sequence length="97" mass="9623">MSISRKLKTGAVAVAATIALPVLGLATATPAAAGSCDFGGGAGDSCTSRFVPTAANCAGIFDYLRSHGGNIGRMSNTFQNEWRQCAAGPIAGGFGKG</sequence>
<comment type="caution">
    <text evidence="2">The sequence shown here is derived from an EMBL/GenBank/DDBJ whole genome shotgun (WGS) entry which is preliminary data.</text>
</comment>
<proteinExistence type="predicted"/>
<dbReference type="RefSeq" id="WP_395509646.1">
    <property type="nucleotide sequence ID" value="NZ_JBBDHD010000023.1"/>
</dbReference>